<dbReference type="InterPro" id="IPR001611">
    <property type="entry name" value="Leu-rich_rpt"/>
</dbReference>
<evidence type="ECO:0000256" key="1">
    <source>
        <dbReference type="ARBA" id="ARBA00004479"/>
    </source>
</evidence>
<keyword evidence="14" id="KW-1185">Reference proteome</keyword>
<evidence type="ECO:0000256" key="4">
    <source>
        <dbReference type="ARBA" id="ARBA00022729"/>
    </source>
</evidence>
<keyword evidence="4" id="KW-0732">Signal</keyword>
<dbReference type="InterPro" id="IPR003598">
    <property type="entry name" value="Ig_sub2"/>
</dbReference>
<dbReference type="PROSITE" id="PS50835">
    <property type="entry name" value="IG_LIKE"/>
    <property type="match status" value="1"/>
</dbReference>
<organism evidence="13 14">
    <name type="scientific">Nothobranchius furzeri</name>
    <name type="common">Turquoise killifish</name>
    <dbReference type="NCBI Taxonomy" id="105023"/>
    <lineage>
        <taxon>Eukaryota</taxon>
        <taxon>Metazoa</taxon>
        <taxon>Chordata</taxon>
        <taxon>Craniata</taxon>
        <taxon>Vertebrata</taxon>
        <taxon>Euteleostomi</taxon>
        <taxon>Actinopterygii</taxon>
        <taxon>Neopterygii</taxon>
        <taxon>Teleostei</taxon>
        <taxon>Neoteleostei</taxon>
        <taxon>Acanthomorphata</taxon>
        <taxon>Ovalentaria</taxon>
        <taxon>Atherinomorphae</taxon>
        <taxon>Cyprinodontiformes</taxon>
        <taxon>Nothobranchiidae</taxon>
        <taxon>Nothobranchius</taxon>
    </lineage>
</organism>
<evidence type="ECO:0000256" key="3">
    <source>
        <dbReference type="ARBA" id="ARBA00022692"/>
    </source>
</evidence>
<dbReference type="InterPro" id="IPR036179">
    <property type="entry name" value="Ig-like_dom_sf"/>
</dbReference>
<dbReference type="Pfam" id="PF07679">
    <property type="entry name" value="I-set"/>
    <property type="match status" value="1"/>
</dbReference>
<dbReference type="SMART" id="SM00409">
    <property type="entry name" value="IG"/>
    <property type="match status" value="1"/>
</dbReference>
<dbReference type="GeneTree" id="ENSGT00940000154996"/>
<dbReference type="Ensembl" id="ENSNFUT00015042327.1">
    <property type="protein sequence ID" value="ENSNFUP00015040550.1"/>
    <property type="gene ID" value="ENSNFUG00015019464.1"/>
</dbReference>
<keyword evidence="10" id="KW-0393">Immunoglobulin domain</keyword>
<dbReference type="Pfam" id="PF13306">
    <property type="entry name" value="LRR_5"/>
    <property type="match status" value="1"/>
</dbReference>
<keyword evidence="5" id="KW-0677">Repeat</keyword>
<dbReference type="PANTHER" id="PTHR45842">
    <property type="entry name" value="SYNAPTIC ADHESION-LIKE MOLECULE SALM"/>
    <property type="match status" value="1"/>
</dbReference>
<name>A0A8C6VUC1_NOTFU</name>
<dbReference type="InterPro" id="IPR007110">
    <property type="entry name" value="Ig-like_dom"/>
</dbReference>
<keyword evidence="3 11" id="KW-0812">Transmembrane</keyword>
<evidence type="ECO:0000256" key="8">
    <source>
        <dbReference type="ARBA" id="ARBA00023157"/>
    </source>
</evidence>
<dbReference type="GO" id="GO:0016020">
    <property type="term" value="C:membrane"/>
    <property type="evidence" value="ECO:0007669"/>
    <property type="project" value="UniProtKB-SubCell"/>
</dbReference>
<reference evidence="13" key="3">
    <citation type="submission" date="2025-09" db="UniProtKB">
        <authorList>
            <consortium name="Ensembl"/>
        </authorList>
    </citation>
    <scope>IDENTIFICATION</scope>
</reference>
<dbReference type="PROSITE" id="PS51450">
    <property type="entry name" value="LRR"/>
    <property type="match status" value="1"/>
</dbReference>
<accession>A0A8C6VUC1</accession>
<dbReference type="SUPFAM" id="SSF52058">
    <property type="entry name" value="L domain-like"/>
    <property type="match status" value="1"/>
</dbReference>
<dbReference type="InterPro" id="IPR003591">
    <property type="entry name" value="Leu-rich_rpt_typical-subtyp"/>
</dbReference>
<comment type="subcellular location">
    <subcellularLocation>
        <location evidence="1">Membrane</location>
        <topology evidence="1">Single-pass type I membrane protein</topology>
    </subcellularLocation>
</comment>
<dbReference type="Pfam" id="PF13855">
    <property type="entry name" value="LRR_8"/>
    <property type="match status" value="2"/>
</dbReference>
<dbReference type="InterPro" id="IPR050467">
    <property type="entry name" value="LRFN"/>
</dbReference>
<keyword evidence="8" id="KW-1015">Disulfide bond</keyword>
<keyword evidence="2" id="KW-0433">Leucine-rich repeat</keyword>
<dbReference type="InterPro" id="IPR032675">
    <property type="entry name" value="LRR_dom_sf"/>
</dbReference>
<dbReference type="InterPro" id="IPR013783">
    <property type="entry name" value="Ig-like_fold"/>
</dbReference>
<dbReference type="Gene3D" id="2.60.40.10">
    <property type="entry name" value="Immunoglobulins"/>
    <property type="match status" value="1"/>
</dbReference>
<dbReference type="Proteomes" id="UP000694548">
    <property type="component" value="Chromosome sgr05"/>
</dbReference>
<evidence type="ECO:0000256" key="7">
    <source>
        <dbReference type="ARBA" id="ARBA00023136"/>
    </source>
</evidence>
<sequence>MLLRNDSSHKVGQDDQKVVFVPIFNLLYSSWFSIRKAKLMRCRFRPLMSILGEAATYKQSYSLISHFTLFSVSRFLLDHSKEHAIDRKAPLQRTQLKSDFHIIAPGYENLPPKTETAGGKMFVESVVRWGLWSILFQFGQGVSAGSCPPRCVCRPEAKEIICSGKNVNSVPEGFSSDVRRLDLSRNRIKTVGRRQFSGLLQLQELNLSDNSISMIEVEAFLGLKNLRTLLLKNNRLKILPVGVFSGLSSLRFLDLSQNEILVFLDYTFKEMFNLQTLEAEENDLVFISQRAFFGLQNLQELCLDRSNLTSIPTEALSQLQSLTKLRMLRLTISTLPNNAFRRLQRLQSLVISNWPALDTMAGNSLIGLNLTSLVISSCNLSAIPYAALRHLVYLRFLDLSYNPITVIQGNLLGDLLRLQELHLAGGSLLKIEAGAFRGLSFFRMLNVTSNQLTTLEESAFHSLGNLQVLRLDGNPLACDCRLLWVVRRRLRLNFDGHQPTCSSPSAVRQREFRDFSEKELPRVFTCRPARIMDRRPQEARVEEGTTVLFSCKADGDPIPAITWISSTRNVISPTGRIRVLPNGTLEVRFAQVQDSGAYQCLAGNAAGNESLTVGLYVKGVSRNRSIPFFTEEGWVEPSNPQTANSSAQMAKPFPFDAKTLIIATTMGFLSFLSSVAICFVFMFFWSQSKGQIKHTATIDFVPRSSVGGGGEGGDGGRFTMKLI</sequence>
<reference evidence="13" key="1">
    <citation type="submission" date="2014-08" db="EMBL/GenBank/DDBJ databases">
        <authorList>
            <person name="Senf B."/>
            <person name="Petzold A."/>
            <person name="Downie B.R."/>
            <person name="Koch P."/>
            <person name="Platzer M."/>
        </authorList>
    </citation>
    <scope>NUCLEOTIDE SEQUENCE [LARGE SCALE GENOMIC DNA]</scope>
    <source>
        <strain evidence="13">GRZ</strain>
    </source>
</reference>
<dbReference type="InterPro" id="IPR003599">
    <property type="entry name" value="Ig_sub"/>
</dbReference>
<dbReference type="SMART" id="SM00408">
    <property type="entry name" value="IGc2"/>
    <property type="match status" value="1"/>
</dbReference>
<dbReference type="InterPro" id="IPR000372">
    <property type="entry name" value="LRRNT"/>
</dbReference>
<dbReference type="PANTHER" id="PTHR45842:SF12">
    <property type="entry name" value="KEKKON 5, ISOFORM A"/>
    <property type="match status" value="1"/>
</dbReference>
<evidence type="ECO:0000256" key="11">
    <source>
        <dbReference type="SAM" id="Phobius"/>
    </source>
</evidence>
<reference evidence="13" key="2">
    <citation type="submission" date="2025-08" db="UniProtKB">
        <authorList>
            <consortium name="Ensembl"/>
        </authorList>
    </citation>
    <scope>IDENTIFICATION</scope>
</reference>
<dbReference type="Gene3D" id="3.80.10.10">
    <property type="entry name" value="Ribonuclease Inhibitor"/>
    <property type="match status" value="1"/>
</dbReference>
<dbReference type="FunFam" id="2.60.40.10:FF:000076">
    <property type="entry name" value="Leucine-rich repeat and Ig domain-containing 4"/>
    <property type="match status" value="1"/>
</dbReference>
<keyword evidence="7 11" id="KW-0472">Membrane</keyword>
<dbReference type="SUPFAM" id="SSF48726">
    <property type="entry name" value="Immunoglobulin"/>
    <property type="match status" value="1"/>
</dbReference>
<evidence type="ECO:0000256" key="10">
    <source>
        <dbReference type="ARBA" id="ARBA00023319"/>
    </source>
</evidence>
<evidence type="ECO:0000313" key="14">
    <source>
        <dbReference type="Proteomes" id="UP000694548"/>
    </source>
</evidence>
<evidence type="ECO:0000313" key="13">
    <source>
        <dbReference type="Ensembl" id="ENSNFUP00015040550.1"/>
    </source>
</evidence>
<protein>
    <submittedName>
        <fullName evidence="13">Leucine rich repeat and Ig domain containing 4b</fullName>
    </submittedName>
</protein>
<dbReference type="AlphaFoldDB" id="A0A8C6VUC1"/>
<keyword evidence="9" id="KW-0325">Glycoprotein</keyword>
<proteinExistence type="predicted"/>
<dbReference type="SMART" id="SM00013">
    <property type="entry name" value="LRRNT"/>
    <property type="match status" value="1"/>
</dbReference>
<evidence type="ECO:0000256" key="2">
    <source>
        <dbReference type="ARBA" id="ARBA00022614"/>
    </source>
</evidence>
<evidence type="ECO:0000259" key="12">
    <source>
        <dbReference type="PROSITE" id="PS50835"/>
    </source>
</evidence>
<evidence type="ECO:0000256" key="6">
    <source>
        <dbReference type="ARBA" id="ARBA00022989"/>
    </source>
</evidence>
<feature type="domain" description="Ig-like" evidence="12">
    <location>
        <begin position="521"/>
        <end position="612"/>
    </location>
</feature>
<dbReference type="FunFam" id="3.80.10.10:FF:000014">
    <property type="entry name" value="Leucine-rich repeat and immunoglobulin-like domain-containing nogo receptor-interacting protein 1"/>
    <property type="match status" value="1"/>
</dbReference>
<dbReference type="InterPro" id="IPR026906">
    <property type="entry name" value="LRR_5"/>
</dbReference>
<feature type="transmembrane region" description="Helical" evidence="11">
    <location>
        <begin position="660"/>
        <end position="685"/>
    </location>
</feature>
<evidence type="ECO:0000256" key="5">
    <source>
        <dbReference type="ARBA" id="ARBA00022737"/>
    </source>
</evidence>
<evidence type="ECO:0000256" key="9">
    <source>
        <dbReference type="ARBA" id="ARBA00023180"/>
    </source>
</evidence>
<keyword evidence="6 11" id="KW-1133">Transmembrane helix</keyword>
<dbReference type="InterPro" id="IPR013098">
    <property type="entry name" value="Ig_I-set"/>
</dbReference>
<dbReference type="SMART" id="SM00369">
    <property type="entry name" value="LRR_TYP"/>
    <property type="match status" value="12"/>
</dbReference>